<dbReference type="EMBL" id="AYKW01000014">
    <property type="protein sequence ID" value="PIL30483.1"/>
    <property type="molecule type" value="Genomic_DNA"/>
</dbReference>
<evidence type="ECO:0000313" key="1">
    <source>
        <dbReference type="EMBL" id="PIL30483.1"/>
    </source>
</evidence>
<comment type="caution">
    <text evidence="1">The sequence shown here is derived from an EMBL/GenBank/DDBJ whole genome shotgun (WGS) entry which is preliminary data.</text>
</comment>
<sequence>MHKAFLRAANLKRWLSKAANRSEGIKRCKALFDKIYGAKSCDRHHEELALADEDYVKKEEDKATPDDLKALVASPHVALHARFRSGGIVYARASTHKGNSLVLFYPDGNIDSPPIPGCIQHIFSVGGKTSFAIQRYRKSASNNLDPFARWPEFRAQTWSTTQGSHSLEIVQISWIHAHFAQLSIGQDKVVVLDLREM</sequence>
<evidence type="ECO:0000313" key="2">
    <source>
        <dbReference type="Proteomes" id="UP000230002"/>
    </source>
</evidence>
<dbReference type="AlphaFoldDB" id="A0A2G8S9P6"/>
<dbReference type="OrthoDB" id="3247418at2759"/>
<protein>
    <submittedName>
        <fullName evidence="1">Uncharacterized protein</fullName>
    </submittedName>
</protein>
<reference evidence="1 2" key="1">
    <citation type="journal article" date="2015" name="Sci. Rep.">
        <title>Chromosome-level genome map provides insights into diverse defense mechanisms in the medicinal fungus Ganoderma sinense.</title>
        <authorList>
            <person name="Zhu Y."/>
            <person name="Xu J."/>
            <person name="Sun C."/>
            <person name="Zhou S."/>
            <person name="Xu H."/>
            <person name="Nelson D.R."/>
            <person name="Qian J."/>
            <person name="Song J."/>
            <person name="Luo H."/>
            <person name="Xiang L."/>
            <person name="Li Y."/>
            <person name="Xu Z."/>
            <person name="Ji A."/>
            <person name="Wang L."/>
            <person name="Lu S."/>
            <person name="Hayward A."/>
            <person name="Sun W."/>
            <person name="Li X."/>
            <person name="Schwartz D.C."/>
            <person name="Wang Y."/>
            <person name="Chen S."/>
        </authorList>
    </citation>
    <scope>NUCLEOTIDE SEQUENCE [LARGE SCALE GENOMIC DNA]</scope>
    <source>
        <strain evidence="1 2">ZZ0214-1</strain>
    </source>
</reference>
<accession>A0A2G8S9P6</accession>
<proteinExistence type="predicted"/>
<organism evidence="1 2">
    <name type="scientific">Ganoderma sinense ZZ0214-1</name>
    <dbReference type="NCBI Taxonomy" id="1077348"/>
    <lineage>
        <taxon>Eukaryota</taxon>
        <taxon>Fungi</taxon>
        <taxon>Dikarya</taxon>
        <taxon>Basidiomycota</taxon>
        <taxon>Agaricomycotina</taxon>
        <taxon>Agaricomycetes</taxon>
        <taxon>Polyporales</taxon>
        <taxon>Polyporaceae</taxon>
        <taxon>Ganoderma</taxon>
    </lineage>
</organism>
<keyword evidence="2" id="KW-1185">Reference proteome</keyword>
<dbReference type="STRING" id="1077348.A0A2G8S9P6"/>
<gene>
    <name evidence="1" type="ORF">GSI_07182</name>
</gene>
<name>A0A2G8S9P6_9APHY</name>
<dbReference type="Proteomes" id="UP000230002">
    <property type="component" value="Unassembled WGS sequence"/>
</dbReference>